<dbReference type="Gene3D" id="3.40.80.10">
    <property type="entry name" value="Peptidoglycan recognition protein-like"/>
    <property type="match status" value="1"/>
</dbReference>
<dbReference type="SMART" id="SM00644">
    <property type="entry name" value="Ami_2"/>
    <property type="match status" value="1"/>
</dbReference>
<feature type="domain" description="N-acetylmuramoyl-L-alanine amidase" evidence="5">
    <location>
        <begin position="12"/>
        <end position="161"/>
    </location>
</feature>
<dbReference type="Proteomes" id="UP000019249">
    <property type="component" value="Unassembled WGS sequence"/>
</dbReference>
<evidence type="ECO:0000256" key="2">
    <source>
        <dbReference type="ARBA" id="ARBA00011901"/>
    </source>
</evidence>
<keyword evidence="4" id="KW-0961">Cell wall biogenesis/degradation</keyword>
<dbReference type="CDD" id="cd06583">
    <property type="entry name" value="PGRP"/>
    <property type="match status" value="1"/>
</dbReference>
<comment type="caution">
    <text evidence="6">The sequence shown here is derived from an EMBL/GenBank/DDBJ whole genome shotgun (WGS) entry which is preliminary data.</text>
</comment>
<dbReference type="PANTHER" id="PTHR30417">
    <property type="entry name" value="N-ACETYLMURAMOYL-L-ALANINE AMIDASE AMID"/>
    <property type="match status" value="1"/>
</dbReference>
<dbReference type="SUPFAM" id="SSF55846">
    <property type="entry name" value="N-acetylmuramoyl-L-alanine amidase-like"/>
    <property type="match status" value="1"/>
</dbReference>
<evidence type="ECO:0000313" key="6">
    <source>
        <dbReference type="EMBL" id="EUJ27395.1"/>
    </source>
</evidence>
<organism evidence="6 7">
    <name type="scientific">Listeria floridensis FSL S10-1187</name>
    <dbReference type="NCBI Taxonomy" id="1265817"/>
    <lineage>
        <taxon>Bacteria</taxon>
        <taxon>Bacillati</taxon>
        <taxon>Bacillota</taxon>
        <taxon>Bacilli</taxon>
        <taxon>Bacillales</taxon>
        <taxon>Listeriaceae</taxon>
        <taxon>Listeria</taxon>
    </lineage>
</organism>
<dbReference type="PANTHER" id="PTHR30417:SF1">
    <property type="entry name" value="N-ACETYLMURAMOYL-L-ALANINE AMIDASE AMID"/>
    <property type="match status" value="1"/>
</dbReference>
<evidence type="ECO:0000256" key="3">
    <source>
        <dbReference type="ARBA" id="ARBA00022801"/>
    </source>
</evidence>
<dbReference type="InterPro" id="IPR036505">
    <property type="entry name" value="Amidase/PGRP_sf"/>
</dbReference>
<dbReference type="EMBL" id="AODF01000032">
    <property type="protein sequence ID" value="EUJ27395.1"/>
    <property type="molecule type" value="Genomic_DNA"/>
</dbReference>
<evidence type="ECO:0000259" key="5">
    <source>
        <dbReference type="SMART" id="SM00644"/>
    </source>
</evidence>
<evidence type="ECO:0000313" key="7">
    <source>
        <dbReference type="Proteomes" id="UP000019249"/>
    </source>
</evidence>
<proteinExistence type="predicted"/>
<dbReference type="EC" id="3.5.1.28" evidence="2"/>
<evidence type="ECO:0000256" key="1">
    <source>
        <dbReference type="ARBA" id="ARBA00001561"/>
    </source>
</evidence>
<comment type="catalytic activity">
    <reaction evidence="1">
        <text>Hydrolyzes the link between N-acetylmuramoyl residues and L-amino acid residues in certain cell-wall glycopeptides.</text>
        <dbReference type="EC" id="3.5.1.28"/>
    </reaction>
</comment>
<gene>
    <name evidence="6" type="ORF">MFLO_13038</name>
</gene>
<dbReference type="Pfam" id="PF01510">
    <property type="entry name" value="Amidase_2"/>
    <property type="match status" value="1"/>
</dbReference>
<keyword evidence="7" id="KW-1185">Reference proteome</keyword>
<evidence type="ECO:0000256" key="4">
    <source>
        <dbReference type="ARBA" id="ARBA00023316"/>
    </source>
</evidence>
<dbReference type="InterPro" id="IPR002502">
    <property type="entry name" value="Amidase_domain"/>
</dbReference>
<keyword evidence="3" id="KW-0378">Hydrolase</keyword>
<sequence length="182" mass="21409">MYKNKWIEKNPVTRPGIKLEAIRKIVMHYTANPEMTAHEHYEWLNQERKRYASAHFFVDRNETLCVVPTDEVAYHANDRARFVNGELYRGTKALLPDANYLSLSIEMCVDRNIEIASEIEMRALELAVFLCAKHQLEATDIIRHFDISGKFCPAPWVNNPERFEQFRSKAVQKLKQIRQEKN</sequence>
<dbReference type="InterPro" id="IPR051206">
    <property type="entry name" value="NAMLAA_amidase_2"/>
</dbReference>
<reference evidence="6 7" key="1">
    <citation type="journal article" date="2014" name="Int. J. Syst. Evol. Microbiol.">
        <title>Listeria floridensis sp. nov., Listeria aquatica sp. nov., Listeria cornellensis sp. nov., Listeria riparia sp. nov. and Listeria grandensis sp. nov., from agricultural and natural environments.</title>
        <authorList>
            <person name="den Bakker H.C."/>
            <person name="Warchocki S."/>
            <person name="Wright E.M."/>
            <person name="Allred A.F."/>
            <person name="Ahlstrom C."/>
            <person name="Manuel C.S."/>
            <person name="Stasiewicz M.J."/>
            <person name="Burrell A."/>
            <person name="Roof S."/>
            <person name="Strawn L."/>
            <person name="Fortes E.D."/>
            <person name="Nightingale K.K."/>
            <person name="Kephart D."/>
            <person name="Wiedmann M."/>
        </authorList>
    </citation>
    <scope>NUCLEOTIDE SEQUENCE [LARGE SCALE GENOMIC DNA]</scope>
    <source>
        <strain evidence="6 7">FSL S10-1187</strain>
    </source>
</reference>
<name>A0ABP3AV83_9LIST</name>
<protein>
    <recommendedName>
        <fullName evidence="2">N-acetylmuramoyl-L-alanine amidase</fullName>
        <ecNumber evidence="2">3.5.1.28</ecNumber>
    </recommendedName>
</protein>
<accession>A0ABP3AV83</accession>